<organism evidence="2 3">
    <name type="scientific">Homarus americanus</name>
    <name type="common">American lobster</name>
    <dbReference type="NCBI Taxonomy" id="6706"/>
    <lineage>
        <taxon>Eukaryota</taxon>
        <taxon>Metazoa</taxon>
        <taxon>Ecdysozoa</taxon>
        <taxon>Arthropoda</taxon>
        <taxon>Crustacea</taxon>
        <taxon>Multicrustacea</taxon>
        <taxon>Malacostraca</taxon>
        <taxon>Eumalacostraca</taxon>
        <taxon>Eucarida</taxon>
        <taxon>Decapoda</taxon>
        <taxon>Pleocyemata</taxon>
        <taxon>Astacidea</taxon>
        <taxon>Nephropoidea</taxon>
        <taxon>Nephropidae</taxon>
        <taxon>Homarus</taxon>
    </lineage>
</organism>
<accession>A0A8J5T4Z1</accession>
<evidence type="ECO:0000313" key="3">
    <source>
        <dbReference type="Proteomes" id="UP000747542"/>
    </source>
</evidence>
<gene>
    <name evidence="2" type="primary">unc-89-L4</name>
    <name evidence="2" type="ORF">Hamer_G008576</name>
</gene>
<feature type="compositionally biased region" description="Basic and acidic residues" evidence="1">
    <location>
        <begin position="260"/>
        <end position="271"/>
    </location>
</feature>
<sequence length="635" mass="70477">MTVSPRKRTMVGRLRSSPKRGKGDSLEEDWHSAANFPFSESPTLPKKTQTKRGKPSSAASRSHKETTQQTRRQSVLLKRLDLPTNLTGVSPGSTARKTRRQSMVHLSISETERREIQNNKLLLPVAEKSSSRKVSRSKLPPSKPAPPKQETNTEKKDIVKTKLQEKEIKKTMTKPKSKGSLVNQNDFARRKSLRSFGLAGNMFEDRTKRKAGTEVTNEVQPAAKKRKAEPSSYKKAEVAQINLFSPKLRKAKYCTSPLVKQEKTFKPETLSRTKNTSPSVRLNRKTAKSASLSQIKSVTPSPSSRTKVSSTTKFSNSRQTRGSITNLVTVTKRESLPRTPNFLSKKDGETPSPSPRFSRVTRSSVKSKKRVKLIVKSPKAESPVLGFRKTPASNRKVQANHVSAQGSSVLPTARMQLEYIRHSSPLRSTSKVANSRVKPYTPKPDPAPSHILKQTLKKKVEQDLDVVTLVDVHKENGDCNSPSRLIARYVDVPVVVPSTPSSTHNLPPTPKSSRQHQTPSSTSRSVESSRSLTTMSCQQTLCQATPRSSTPIEDESRLDALTGVDTMVKDSNKVCLEDASVESSSPCISEDEEEDDDNDDDSDDDDDDDNDDDNDDPTESEETQQSSRKSYCVLM</sequence>
<keyword evidence="3" id="KW-1185">Reference proteome</keyword>
<dbReference type="EMBL" id="JAHLQT010010178">
    <property type="protein sequence ID" value="KAG7173054.1"/>
    <property type="molecule type" value="Genomic_DNA"/>
</dbReference>
<feature type="compositionally biased region" description="Basic and acidic residues" evidence="1">
    <location>
        <begin position="21"/>
        <end position="31"/>
    </location>
</feature>
<feature type="region of interest" description="Disordered" evidence="1">
    <location>
        <begin position="498"/>
        <end position="635"/>
    </location>
</feature>
<feature type="region of interest" description="Disordered" evidence="1">
    <location>
        <begin position="426"/>
        <end position="450"/>
    </location>
</feature>
<feature type="compositionally biased region" description="Acidic residues" evidence="1">
    <location>
        <begin position="589"/>
        <end position="622"/>
    </location>
</feature>
<dbReference type="AlphaFoldDB" id="A0A8J5T4Z1"/>
<evidence type="ECO:0000313" key="2">
    <source>
        <dbReference type="EMBL" id="KAG7173054.1"/>
    </source>
</evidence>
<feature type="compositionally biased region" description="Polar residues" evidence="1">
    <location>
        <begin position="84"/>
        <end position="95"/>
    </location>
</feature>
<feature type="region of interest" description="Disordered" evidence="1">
    <location>
        <begin position="1"/>
        <end position="181"/>
    </location>
</feature>
<feature type="compositionally biased region" description="Basic and acidic residues" evidence="1">
    <location>
        <begin position="151"/>
        <end position="170"/>
    </location>
</feature>
<evidence type="ECO:0000256" key="1">
    <source>
        <dbReference type="SAM" id="MobiDB-lite"/>
    </source>
</evidence>
<feature type="compositionally biased region" description="Basic and acidic residues" evidence="1">
    <location>
        <begin position="567"/>
        <end position="576"/>
    </location>
</feature>
<feature type="compositionally biased region" description="Basic residues" evidence="1">
    <location>
        <begin position="1"/>
        <end position="20"/>
    </location>
</feature>
<feature type="compositionally biased region" description="Polar residues" evidence="1">
    <location>
        <begin position="288"/>
        <end position="329"/>
    </location>
</feature>
<feature type="compositionally biased region" description="Low complexity" evidence="1">
    <location>
        <begin position="518"/>
        <end position="534"/>
    </location>
</feature>
<proteinExistence type="predicted"/>
<feature type="region of interest" description="Disordered" evidence="1">
    <location>
        <begin position="207"/>
        <end position="232"/>
    </location>
</feature>
<protein>
    <submittedName>
        <fullName evidence="2">Putative Muscle M-line assembly protein unc-89-like 4</fullName>
    </submittedName>
</protein>
<dbReference type="Proteomes" id="UP000747542">
    <property type="component" value="Unassembled WGS sequence"/>
</dbReference>
<reference evidence="2" key="1">
    <citation type="journal article" date="2021" name="Sci. Adv.">
        <title>The American lobster genome reveals insights on longevity, neural, and immune adaptations.</title>
        <authorList>
            <person name="Polinski J.M."/>
            <person name="Zimin A.V."/>
            <person name="Clark K.F."/>
            <person name="Kohn A.B."/>
            <person name="Sadowski N."/>
            <person name="Timp W."/>
            <person name="Ptitsyn A."/>
            <person name="Khanna P."/>
            <person name="Romanova D.Y."/>
            <person name="Williams P."/>
            <person name="Greenwood S.J."/>
            <person name="Moroz L.L."/>
            <person name="Walt D.R."/>
            <person name="Bodnar A.G."/>
        </authorList>
    </citation>
    <scope>NUCLEOTIDE SEQUENCE</scope>
    <source>
        <strain evidence="2">GMGI-L3</strain>
    </source>
</reference>
<feature type="compositionally biased region" description="Polar residues" evidence="1">
    <location>
        <begin position="535"/>
        <end position="551"/>
    </location>
</feature>
<name>A0A8J5T4Z1_HOMAM</name>
<comment type="caution">
    <text evidence="2">The sequence shown here is derived from an EMBL/GenBank/DDBJ whole genome shotgun (WGS) entry which is preliminary data.</text>
</comment>
<feature type="region of interest" description="Disordered" evidence="1">
    <location>
        <begin position="259"/>
        <end position="369"/>
    </location>
</feature>